<dbReference type="AlphaFoldDB" id="A0A8B0SLI5"/>
<evidence type="ECO:0000256" key="1">
    <source>
        <dbReference type="SAM" id="Phobius"/>
    </source>
</evidence>
<dbReference type="Proteomes" id="UP000664466">
    <property type="component" value="Unassembled WGS sequence"/>
</dbReference>
<accession>A0A8B0SLI5</accession>
<keyword evidence="1" id="KW-0812">Transmembrane</keyword>
<keyword evidence="4" id="KW-1185">Reference proteome</keyword>
<dbReference type="RefSeq" id="WP_207249095.1">
    <property type="nucleotide sequence ID" value="NZ_JAFMPM010000003.1"/>
</dbReference>
<protein>
    <submittedName>
        <fullName evidence="3">Uncharacterized protein</fullName>
    </submittedName>
</protein>
<gene>
    <name evidence="2" type="ORF">J1836_00200</name>
    <name evidence="3" type="ORF">J1836_020990</name>
</gene>
<keyword evidence="1" id="KW-0472">Membrane</keyword>
<evidence type="ECO:0000313" key="3">
    <source>
        <dbReference type="EMBL" id="QTX13123.1"/>
    </source>
</evidence>
<evidence type="ECO:0000313" key="4">
    <source>
        <dbReference type="Proteomes" id="UP000664466"/>
    </source>
</evidence>
<dbReference type="EMBL" id="JAFMPM010000003">
    <property type="protein sequence ID" value="MBO0611360.1"/>
    <property type="molecule type" value="Genomic_DNA"/>
</dbReference>
<keyword evidence="3" id="KW-0614">Plasmid</keyword>
<reference evidence="2 4" key="1">
    <citation type="submission" date="2021-03" db="EMBL/GenBank/DDBJ databases">
        <title>Draft genome and methylome analysis of Thiotrix fructosivoruns ATCC 49748.</title>
        <authorList>
            <person name="Fomenkov A."/>
            <person name="Grabovich M.Y."/>
            <person name="Roberts R.J."/>
        </authorList>
    </citation>
    <scope>NUCLEOTIDE SEQUENCE [LARGE SCALE GENOMIC DNA]</scope>
    <source>
        <strain evidence="2 4">ATCC 49748</strain>
        <plasmid evidence="2">pTfr21</plasmid>
    </source>
</reference>
<evidence type="ECO:0000313" key="2">
    <source>
        <dbReference type="EMBL" id="MBO0611360.1"/>
    </source>
</evidence>
<reference evidence="3" key="2">
    <citation type="submission" date="2021-04" db="EMBL/GenBank/DDBJ databases">
        <title>Complete Genome and methylome analysis of Thiothrix fructosivorans ATCC 49748.</title>
        <authorList>
            <person name="Fomenkov A."/>
            <person name="Sun L."/>
            <person name="Vincze T."/>
            <person name="Grabovich M.Y."/>
            <person name="Roberts R.J."/>
        </authorList>
    </citation>
    <scope>NUCLEOTIDE SEQUENCE</scope>
    <source>
        <strain evidence="3">ATCC 49748</strain>
        <plasmid evidence="3">pTfr21</plasmid>
    </source>
</reference>
<sequence length="135" mass="14674">MQPLSDVFFRWSSGCLRCITVLVYAAPMKKPIIQRLLSFLLACVLLAQTAVGVAGWHIDFPHPEQDTLAAHCALMEQDTLGEHHHQCCHTTSGSIAVPAASLALPQTESVTLIITFSAEPYCNPLADLLIRPPIA</sequence>
<name>A0A8B0SLI5_9GAMM</name>
<proteinExistence type="predicted"/>
<geneLocation type="plasmid" evidence="3">
    <name>pTfr21</name>
</geneLocation>
<dbReference type="EMBL" id="CP072751">
    <property type="protein sequence ID" value="QTX13123.1"/>
    <property type="molecule type" value="Genomic_DNA"/>
</dbReference>
<keyword evidence="1" id="KW-1133">Transmembrane helix</keyword>
<feature type="transmembrane region" description="Helical" evidence="1">
    <location>
        <begin position="37"/>
        <end position="58"/>
    </location>
</feature>
<organism evidence="3">
    <name type="scientific">Thiothrix fructosivorans</name>
    <dbReference type="NCBI Taxonomy" id="111770"/>
    <lineage>
        <taxon>Bacteria</taxon>
        <taxon>Pseudomonadati</taxon>
        <taxon>Pseudomonadota</taxon>
        <taxon>Gammaproteobacteria</taxon>
        <taxon>Thiotrichales</taxon>
        <taxon>Thiotrichaceae</taxon>
        <taxon>Thiothrix</taxon>
    </lineage>
</organism>